<dbReference type="GO" id="GO:0004729">
    <property type="term" value="F:oxygen-dependent protoporphyrinogen oxidase activity"/>
    <property type="evidence" value="ECO:0007669"/>
    <property type="project" value="UniProtKB-UniRule"/>
</dbReference>
<comment type="cofactor">
    <cofactor evidence="1 6">
        <name>FAD</name>
        <dbReference type="ChEBI" id="CHEBI:57692"/>
    </cofactor>
</comment>
<dbReference type="EC" id="1.3.3.15" evidence="6"/>
<keyword evidence="6" id="KW-0963">Cytoplasm</keyword>
<keyword evidence="4 6" id="KW-0560">Oxidoreductase</keyword>
<dbReference type="Gene3D" id="3.50.50.60">
    <property type="entry name" value="FAD/NAD(P)-binding domain"/>
    <property type="match status" value="1"/>
</dbReference>
<dbReference type="InterPro" id="IPR002937">
    <property type="entry name" value="Amino_oxidase"/>
</dbReference>
<comment type="catalytic activity">
    <reaction evidence="6">
        <text>coproporphyrinogen III + 3 O2 = coproporphyrin III + 3 H2O2</text>
        <dbReference type="Rhea" id="RHEA:43436"/>
        <dbReference type="ChEBI" id="CHEBI:15379"/>
        <dbReference type="ChEBI" id="CHEBI:16240"/>
        <dbReference type="ChEBI" id="CHEBI:57309"/>
        <dbReference type="ChEBI" id="CHEBI:131725"/>
        <dbReference type="EC" id="1.3.3.15"/>
    </reaction>
</comment>
<dbReference type="PANTHER" id="PTHR42923">
    <property type="entry name" value="PROTOPORPHYRINOGEN OXIDASE"/>
    <property type="match status" value="1"/>
</dbReference>
<dbReference type="InterPro" id="IPR050464">
    <property type="entry name" value="Zeta_carotene_desat/Oxidored"/>
</dbReference>
<comment type="pathway">
    <text evidence="6">Porphyrin-containing compound metabolism; protoheme biosynthesis.</text>
</comment>
<dbReference type="UniPathway" id="UPA00252"/>
<proteinExistence type="inferred from homology"/>
<evidence type="ECO:0000313" key="9">
    <source>
        <dbReference type="Proteomes" id="UP000216446"/>
    </source>
</evidence>
<keyword evidence="5 6" id="KW-0350">Heme biosynthesis</keyword>
<dbReference type="InParanoid" id="A0A259U2S5"/>
<evidence type="ECO:0000256" key="6">
    <source>
        <dbReference type="RuleBase" id="RU364052"/>
    </source>
</evidence>
<dbReference type="InterPro" id="IPR004572">
    <property type="entry name" value="Protoporphyrinogen_oxidase"/>
</dbReference>
<keyword evidence="3 6" id="KW-0274">FAD</keyword>
<comment type="function">
    <text evidence="6">Involved in coproporphyrin-dependent heme b biosynthesis. Catalyzes the oxidation of coproporphyrinogen III to coproporphyrin III.</text>
</comment>
<dbReference type="RefSeq" id="WP_094550319.1">
    <property type="nucleotide sequence ID" value="NZ_MQWB01000001.1"/>
</dbReference>
<feature type="domain" description="Amine oxidase" evidence="7">
    <location>
        <begin position="14"/>
        <end position="443"/>
    </location>
</feature>
<evidence type="ECO:0000256" key="4">
    <source>
        <dbReference type="ARBA" id="ARBA00023002"/>
    </source>
</evidence>
<evidence type="ECO:0000256" key="2">
    <source>
        <dbReference type="ARBA" id="ARBA00022630"/>
    </source>
</evidence>
<organism evidence="8 9">
    <name type="scientific">Rubricoccus marinus</name>
    <dbReference type="NCBI Taxonomy" id="716817"/>
    <lineage>
        <taxon>Bacteria</taxon>
        <taxon>Pseudomonadati</taxon>
        <taxon>Rhodothermota</taxon>
        <taxon>Rhodothermia</taxon>
        <taxon>Rhodothermales</taxon>
        <taxon>Rubricoccaceae</taxon>
        <taxon>Rubricoccus</taxon>
    </lineage>
</organism>
<dbReference type="SUPFAM" id="SSF51905">
    <property type="entry name" value="FAD/NAD(P)-binding domain"/>
    <property type="match status" value="1"/>
</dbReference>
<protein>
    <recommendedName>
        <fullName evidence="6">Coproporphyrinogen III oxidase</fullName>
        <ecNumber evidence="6">1.3.3.15</ecNumber>
    </recommendedName>
</protein>
<accession>A0A259U2S5</accession>
<evidence type="ECO:0000256" key="1">
    <source>
        <dbReference type="ARBA" id="ARBA00001974"/>
    </source>
</evidence>
<dbReference type="Pfam" id="PF01593">
    <property type="entry name" value="Amino_oxidase"/>
    <property type="match status" value="1"/>
</dbReference>
<evidence type="ECO:0000259" key="7">
    <source>
        <dbReference type="Pfam" id="PF01593"/>
    </source>
</evidence>
<dbReference type="GO" id="GO:0006783">
    <property type="term" value="P:heme biosynthetic process"/>
    <property type="evidence" value="ECO:0007669"/>
    <property type="project" value="UniProtKB-UniRule"/>
</dbReference>
<dbReference type="OrthoDB" id="9805195at2"/>
<dbReference type="Gene3D" id="3.90.660.20">
    <property type="entry name" value="Protoporphyrinogen oxidase, mitochondrial, domain 2"/>
    <property type="match status" value="1"/>
</dbReference>
<dbReference type="EMBL" id="MQWB01000001">
    <property type="protein sequence ID" value="OZC04157.1"/>
    <property type="molecule type" value="Genomic_DNA"/>
</dbReference>
<sequence>MTDRTDVLVLGGGMAGLAAALRLAEAGRSVRLLEASERLGGVVKTLRQDGFVADVGPDVFLVRKPGAARLAAQLGVETAPARGGALIQRRGRLYPLPSGLSGLVPGRLGPLLTTRALPLAARLRAGAEPLVRRRAGDDDESLQAFAIRRFGRGAWDGLIEPLLGGLYGADAGPISLRATLPHLHTREREGPLLSWRAAAASGAPGSPFQRPIRGMDALPDAVVSALQSLGVHLHTHTPVESVAMDARGAAVQSGGDTFEADALLVALPAPAAARALAPLGADLASPLAAVPMGSAAVAIVGFESAGLDVPDVSGWLVPRREGGPVQAVTLLSRKHPGTAPDGHDLARVFLRPEAAAASGDGALLSAAREHLRQRLGLRADPMFTAVQRWQAASPRYTLGHPERLAALDAARARYPRLALAGAALRGVGLPDVIAGAEAAADHLLDSLSR</sequence>
<dbReference type="Gene3D" id="1.10.3110.10">
    <property type="entry name" value="protoporphyrinogen ix oxidase, domain 3"/>
    <property type="match status" value="1"/>
</dbReference>
<dbReference type="SUPFAM" id="SSF54373">
    <property type="entry name" value="FAD-linked reductases, C-terminal domain"/>
    <property type="match status" value="1"/>
</dbReference>
<evidence type="ECO:0000256" key="3">
    <source>
        <dbReference type="ARBA" id="ARBA00022827"/>
    </source>
</evidence>
<gene>
    <name evidence="8" type="ORF">BSZ36_14905</name>
</gene>
<dbReference type="AlphaFoldDB" id="A0A259U2S5"/>
<evidence type="ECO:0000256" key="5">
    <source>
        <dbReference type="ARBA" id="ARBA00023133"/>
    </source>
</evidence>
<dbReference type="NCBIfam" id="TIGR00562">
    <property type="entry name" value="proto_IX_ox"/>
    <property type="match status" value="1"/>
</dbReference>
<reference evidence="8 9" key="1">
    <citation type="submission" date="2016-11" db="EMBL/GenBank/DDBJ databases">
        <title>Study of marine rhodopsin-containing bacteria.</title>
        <authorList>
            <person name="Yoshizawa S."/>
            <person name="Kumagai Y."/>
            <person name="Kogure K."/>
        </authorList>
    </citation>
    <scope>NUCLEOTIDE SEQUENCE [LARGE SCALE GENOMIC DNA]</scope>
    <source>
        <strain evidence="8 9">SG-29</strain>
    </source>
</reference>
<comment type="subcellular location">
    <subcellularLocation>
        <location evidence="6">Cytoplasm</location>
    </subcellularLocation>
</comment>
<keyword evidence="9" id="KW-1185">Reference proteome</keyword>
<name>A0A259U2S5_9BACT</name>
<dbReference type="Proteomes" id="UP000216446">
    <property type="component" value="Unassembled WGS sequence"/>
</dbReference>
<evidence type="ECO:0000313" key="8">
    <source>
        <dbReference type="EMBL" id="OZC04157.1"/>
    </source>
</evidence>
<keyword evidence="2 6" id="KW-0285">Flavoprotein</keyword>
<dbReference type="InterPro" id="IPR036188">
    <property type="entry name" value="FAD/NAD-bd_sf"/>
</dbReference>
<comment type="caution">
    <text evidence="8">The sequence shown here is derived from an EMBL/GenBank/DDBJ whole genome shotgun (WGS) entry which is preliminary data.</text>
</comment>
<dbReference type="PRINTS" id="PR00411">
    <property type="entry name" value="PNDRDTASEI"/>
</dbReference>
<comment type="similarity">
    <text evidence="6">Belongs to the protoporphyrinogen/coproporphyrinogen oxidase family. Coproporphyrinogen III oxidase subfamily.</text>
</comment>
<dbReference type="GO" id="GO:0005737">
    <property type="term" value="C:cytoplasm"/>
    <property type="evidence" value="ECO:0007669"/>
    <property type="project" value="UniProtKB-SubCell"/>
</dbReference>
<dbReference type="PANTHER" id="PTHR42923:SF3">
    <property type="entry name" value="PROTOPORPHYRINOGEN OXIDASE"/>
    <property type="match status" value="1"/>
</dbReference>